<evidence type="ECO:0008006" key="8">
    <source>
        <dbReference type="Google" id="ProtNLM"/>
    </source>
</evidence>
<feature type="chain" id="PRO_5041388378" description="AttH domain-containing protein" evidence="3">
    <location>
        <begin position="18"/>
        <end position="440"/>
    </location>
</feature>
<feature type="domain" description="Diels-Alderase N-terminal" evidence="5">
    <location>
        <begin position="65"/>
        <end position="249"/>
    </location>
</feature>
<evidence type="ECO:0000313" key="6">
    <source>
        <dbReference type="EMBL" id="KAK0741491.1"/>
    </source>
</evidence>
<name>A0AA40ELG6_9PEZI</name>
<keyword evidence="7" id="KW-1185">Reference proteome</keyword>
<proteinExistence type="inferred from homology"/>
<feature type="domain" description="Diels-Alderase C-terminal" evidence="4">
    <location>
        <begin position="253"/>
        <end position="406"/>
    </location>
</feature>
<protein>
    <recommendedName>
        <fullName evidence="8">AttH domain-containing protein</fullName>
    </recommendedName>
</protein>
<organism evidence="6 7">
    <name type="scientific">Schizothecium vesticola</name>
    <dbReference type="NCBI Taxonomy" id="314040"/>
    <lineage>
        <taxon>Eukaryota</taxon>
        <taxon>Fungi</taxon>
        <taxon>Dikarya</taxon>
        <taxon>Ascomycota</taxon>
        <taxon>Pezizomycotina</taxon>
        <taxon>Sordariomycetes</taxon>
        <taxon>Sordariomycetidae</taxon>
        <taxon>Sordariales</taxon>
        <taxon>Schizotheciaceae</taxon>
        <taxon>Schizothecium</taxon>
    </lineage>
</organism>
<dbReference type="InterPro" id="IPR056402">
    <property type="entry name" value="DA_N"/>
</dbReference>
<comment type="similarity">
    <text evidence="2">Belongs to the Diels-Alderase family.</text>
</comment>
<reference evidence="6" key="1">
    <citation type="submission" date="2023-06" db="EMBL/GenBank/DDBJ databases">
        <title>Genome-scale phylogeny and comparative genomics of the fungal order Sordariales.</title>
        <authorList>
            <consortium name="Lawrence Berkeley National Laboratory"/>
            <person name="Hensen N."/>
            <person name="Bonometti L."/>
            <person name="Westerberg I."/>
            <person name="Brannstrom I.O."/>
            <person name="Guillou S."/>
            <person name="Cros-Aarteil S."/>
            <person name="Calhoun S."/>
            <person name="Haridas S."/>
            <person name="Kuo A."/>
            <person name="Mondo S."/>
            <person name="Pangilinan J."/>
            <person name="Riley R."/>
            <person name="LaButti K."/>
            <person name="Andreopoulos B."/>
            <person name="Lipzen A."/>
            <person name="Chen C."/>
            <person name="Yanf M."/>
            <person name="Daum C."/>
            <person name="Ng V."/>
            <person name="Clum A."/>
            <person name="Steindorff A."/>
            <person name="Ohm R."/>
            <person name="Martin F."/>
            <person name="Silar P."/>
            <person name="Natvig D."/>
            <person name="Lalanne C."/>
            <person name="Gautier V."/>
            <person name="Ament-velasquez S.L."/>
            <person name="Kruys A."/>
            <person name="Hutchinson M.I."/>
            <person name="Powell A.J."/>
            <person name="Barry K."/>
            <person name="Miller A.N."/>
            <person name="Grigoriev I.V."/>
            <person name="Debuchy R."/>
            <person name="Gladieux P."/>
            <person name="Thoren M.H."/>
            <person name="Johannesson H."/>
        </authorList>
    </citation>
    <scope>NUCLEOTIDE SEQUENCE</scope>
    <source>
        <strain evidence="6">SMH3187-1</strain>
    </source>
</reference>
<evidence type="ECO:0000259" key="4">
    <source>
        <dbReference type="Pfam" id="PF22903"/>
    </source>
</evidence>
<evidence type="ECO:0000256" key="1">
    <source>
        <dbReference type="ARBA" id="ARBA00023235"/>
    </source>
</evidence>
<dbReference type="EMBL" id="JAUKUD010000006">
    <property type="protein sequence ID" value="KAK0741491.1"/>
    <property type="molecule type" value="Genomic_DNA"/>
</dbReference>
<evidence type="ECO:0000313" key="7">
    <source>
        <dbReference type="Proteomes" id="UP001172155"/>
    </source>
</evidence>
<evidence type="ECO:0000256" key="2">
    <source>
        <dbReference type="ARBA" id="ARBA00046325"/>
    </source>
</evidence>
<dbReference type="Pfam" id="PF22903">
    <property type="entry name" value="DA_C"/>
    <property type="match status" value="1"/>
</dbReference>
<dbReference type="InterPro" id="IPR054499">
    <property type="entry name" value="DA_C"/>
</dbReference>
<keyword evidence="1" id="KW-0413">Isomerase</keyword>
<dbReference type="Proteomes" id="UP001172155">
    <property type="component" value="Unassembled WGS sequence"/>
</dbReference>
<evidence type="ECO:0000259" key="5">
    <source>
        <dbReference type="Pfam" id="PF24137"/>
    </source>
</evidence>
<dbReference type="AlphaFoldDB" id="A0AA40ELG6"/>
<dbReference type="GO" id="GO:0016853">
    <property type="term" value="F:isomerase activity"/>
    <property type="evidence" value="ECO:0007669"/>
    <property type="project" value="UniProtKB-KW"/>
</dbReference>
<gene>
    <name evidence="6" type="ORF">B0T18DRAFT_394078</name>
</gene>
<evidence type="ECO:0000256" key="3">
    <source>
        <dbReference type="SAM" id="SignalP"/>
    </source>
</evidence>
<keyword evidence="3" id="KW-0732">Signal</keyword>
<accession>A0AA40ELG6</accession>
<comment type="caution">
    <text evidence="6">The sequence shown here is derived from an EMBL/GenBank/DDBJ whole genome shotgun (WGS) entry which is preliminary data.</text>
</comment>
<dbReference type="Pfam" id="PF24137">
    <property type="entry name" value="DA_N"/>
    <property type="match status" value="1"/>
</dbReference>
<feature type="signal peptide" evidence="3">
    <location>
        <begin position="1"/>
        <end position="17"/>
    </location>
</feature>
<sequence>MTKILATTAVISAIALGSFFTSSPTHIPTSALFTDTLDASCTIHKSTAFEVHPGANTFSTSAATHPNAVKIHPNINATNWEQWEFDGTSHTGLSSVLLVFSRDPSYAFFRQGNLRVEFYIALPDGKRVEVLDYAAESTVVHCPGRYTAGVWNSSDRSYSFRVDADMKNARLEFDSRKINGGLNLTSSTGSYFADGTAWTGEEAAVGATQLAPGLNYAIPIAGGEVVIDATLESGKRLAFKGRGGATRLWATTGWLSLCDGWKNIRGWAGPYTVVYWELVSRVNKGVKYTAGHLLQDGKMLVATRSSKALHTEDYTSFTDLFGGEVKGSFADQSTGHNLLYVSPKQDRKWSFDIEHLHSYVEFRAPGVDEHGNKGLGQSGFTNRVVGGEVGEDHEYEGRGITEKCRWPAVFGKVALAIASGAGFFGPTFQHTFIKVVGYLV</sequence>